<keyword evidence="2" id="KW-1185">Reference proteome</keyword>
<evidence type="ECO:0000313" key="1">
    <source>
        <dbReference type="EMBL" id="MFC5144314.1"/>
    </source>
</evidence>
<dbReference type="RefSeq" id="WP_382038077.1">
    <property type="nucleotide sequence ID" value="NZ_JBHSKJ010000003.1"/>
</dbReference>
<organism evidence="1 2">
    <name type="scientific">Streptomyces aureoversilis</name>
    <dbReference type="NCBI Taxonomy" id="67277"/>
    <lineage>
        <taxon>Bacteria</taxon>
        <taxon>Bacillati</taxon>
        <taxon>Actinomycetota</taxon>
        <taxon>Actinomycetes</taxon>
        <taxon>Kitasatosporales</taxon>
        <taxon>Streptomycetaceae</taxon>
        <taxon>Streptomyces</taxon>
    </lineage>
</organism>
<dbReference type="Proteomes" id="UP001596222">
    <property type="component" value="Unassembled WGS sequence"/>
</dbReference>
<sequence length="42" mass="4597">MFKNLDESPPFENMFEGEFCGALPKPVKDKPAAAATALNTLR</sequence>
<comment type="caution">
    <text evidence="1">The sequence shown here is derived from an EMBL/GenBank/DDBJ whole genome shotgun (WGS) entry which is preliminary data.</text>
</comment>
<proteinExistence type="predicted"/>
<reference evidence="2" key="1">
    <citation type="journal article" date="2019" name="Int. J. Syst. Evol. Microbiol.">
        <title>The Global Catalogue of Microorganisms (GCM) 10K type strain sequencing project: providing services to taxonomists for standard genome sequencing and annotation.</title>
        <authorList>
            <consortium name="The Broad Institute Genomics Platform"/>
            <consortium name="The Broad Institute Genome Sequencing Center for Infectious Disease"/>
            <person name="Wu L."/>
            <person name="Ma J."/>
        </authorList>
    </citation>
    <scope>NUCLEOTIDE SEQUENCE [LARGE SCALE GENOMIC DNA]</scope>
    <source>
        <strain evidence="2">CGMCC 4.1641</strain>
    </source>
</reference>
<dbReference type="EMBL" id="JBHSKJ010000003">
    <property type="protein sequence ID" value="MFC5144314.1"/>
    <property type="molecule type" value="Genomic_DNA"/>
</dbReference>
<accession>A0ABV9ZY51</accession>
<name>A0ABV9ZY51_9ACTN</name>
<evidence type="ECO:0000313" key="2">
    <source>
        <dbReference type="Proteomes" id="UP001596222"/>
    </source>
</evidence>
<gene>
    <name evidence="1" type="ORF">ACFPP6_06385</name>
</gene>
<protein>
    <submittedName>
        <fullName evidence="1">Uncharacterized protein</fullName>
    </submittedName>
</protein>